<dbReference type="Pfam" id="PF13676">
    <property type="entry name" value="TIR_2"/>
    <property type="match status" value="1"/>
</dbReference>
<keyword evidence="1" id="KW-1133">Transmembrane helix</keyword>
<keyword evidence="1" id="KW-0812">Transmembrane</keyword>
<dbReference type="AlphaFoldDB" id="A0A382LQA8"/>
<proteinExistence type="predicted"/>
<feature type="domain" description="TIR" evidence="2">
    <location>
        <begin position="13"/>
        <end position="129"/>
    </location>
</feature>
<dbReference type="Gene3D" id="3.40.50.10140">
    <property type="entry name" value="Toll/interleukin-1 receptor homology (TIR) domain"/>
    <property type="match status" value="1"/>
</dbReference>
<dbReference type="EMBL" id="UINC01088508">
    <property type="protein sequence ID" value="SVC38800.1"/>
    <property type="molecule type" value="Genomic_DNA"/>
</dbReference>
<dbReference type="InterPro" id="IPR000157">
    <property type="entry name" value="TIR_dom"/>
</dbReference>
<reference evidence="3" key="1">
    <citation type="submission" date="2018-05" db="EMBL/GenBank/DDBJ databases">
        <authorList>
            <person name="Lanie J.A."/>
            <person name="Ng W.-L."/>
            <person name="Kazmierczak K.M."/>
            <person name="Andrzejewski T.M."/>
            <person name="Davidsen T.M."/>
            <person name="Wayne K.J."/>
            <person name="Tettelin H."/>
            <person name="Glass J.I."/>
            <person name="Rusch D."/>
            <person name="Podicherti R."/>
            <person name="Tsui H.-C.T."/>
            <person name="Winkler M.E."/>
        </authorList>
    </citation>
    <scope>NUCLEOTIDE SEQUENCE</scope>
</reference>
<gene>
    <name evidence="3" type="ORF">METZ01_LOCUS291654</name>
</gene>
<protein>
    <recommendedName>
        <fullName evidence="2">TIR domain-containing protein</fullName>
    </recommendedName>
</protein>
<organism evidence="3">
    <name type="scientific">marine metagenome</name>
    <dbReference type="NCBI Taxonomy" id="408172"/>
    <lineage>
        <taxon>unclassified sequences</taxon>
        <taxon>metagenomes</taxon>
        <taxon>ecological metagenomes</taxon>
    </lineage>
</organism>
<evidence type="ECO:0000256" key="1">
    <source>
        <dbReference type="SAM" id="Phobius"/>
    </source>
</evidence>
<name>A0A382LQA8_9ZZZZ</name>
<dbReference type="InterPro" id="IPR035897">
    <property type="entry name" value="Toll_tir_struct_dom_sf"/>
</dbReference>
<keyword evidence="1" id="KW-0472">Membrane</keyword>
<feature type="non-terminal residue" evidence="3">
    <location>
        <position position="1"/>
    </location>
</feature>
<evidence type="ECO:0000259" key="2">
    <source>
        <dbReference type="Pfam" id="PF13676"/>
    </source>
</evidence>
<dbReference type="GO" id="GO:0007165">
    <property type="term" value="P:signal transduction"/>
    <property type="evidence" value="ECO:0007669"/>
    <property type="project" value="InterPro"/>
</dbReference>
<dbReference type="SUPFAM" id="SSF52200">
    <property type="entry name" value="Toll/Interleukin receptor TIR domain"/>
    <property type="match status" value="1"/>
</dbReference>
<feature type="transmembrane region" description="Helical" evidence="1">
    <location>
        <begin position="201"/>
        <end position="224"/>
    </location>
</feature>
<evidence type="ECO:0000313" key="3">
    <source>
        <dbReference type="EMBL" id="SVC38800.1"/>
    </source>
</evidence>
<sequence>VPDDVPQFKYKAFISYSHLDEKWGQWLHRSIEGYRVPKAIIGRDTLYGLVPKRLFPVFRDREELPTAADLSEAISQGLRDSSHLIVICSPNAAKSQWVNEEVKTFKKLGKQNRIVCLIVGGEPNALEKPELGLDECFPPALKVVADQAGNLTDLAAEPIAADARPDKDGKANALMKVLSGLLGVGFDEIKQRDLARKHRQAAIFGIGSAVLAGVMGLLTIWAIINRNQAVAAKDEAEERLYRSQILQAANFAEEKNYSSAT</sequence>
<accession>A0A382LQA8</accession>
<feature type="non-terminal residue" evidence="3">
    <location>
        <position position="261"/>
    </location>
</feature>